<dbReference type="Proteomes" id="UP000281406">
    <property type="component" value="Unassembled WGS sequence"/>
</dbReference>
<proteinExistence type="predicted"/>
<evidence type="ECO:0000256" key="1">
    <source>
        <dbReference type="SAM" id="Phobius"/>
    </source>
</evidence>
<gene>
    <name evidence="2" type="ORF">DPX16_14958</name>
</gene>
<keyword evidence="3" id="KW-1185">Reference proteome</keyword>
<evidence type="ECO:0000313" key="3">
    <source>
        <dbReference type="Proteomes" id="UP000281406"/>
    </source>
</evidence>
<keyword evidence="1" id="KW-1133">Transmembrane helix</keyword>
<sequence length="124" mass="13530">MEVVVVFYPFLSSSFFGSVALLLSLTRCHPGFVGMRCEHADLLAVVASNHRQQTVATMLVLCVVGSVLLMLLCTLLNGLTCINWSSLRCSHKIETPKSSTLLLDFTMTAFLKLQTRTAGKSGAY</sequence>
<evidence type="ECO:0000313" key="2">
    <source>
        <dbReference type="EMBL" id="ROL50714.1"/>
    </source>
</evidence>
<name>A0A3N0YXZ3_ANAGA</name>
<dbReference type="OrthoDB" id="9946464at2759"/>
<comment type="caution">
    <text evidence="2">The sequence shown here is derived from an EMBL/GenBank/DDBJ whole genome shotgun (WGS) entry which is preliminary data.</text>
</comment>
<dbReference type="EMBL" id="RJVU01019434">
    <property type="protein sequence ID" value="ROL50714.1"/>
    <property type="molecule type" value="Genomic_DNA"/>
</dbReference>
<reference evidence="2 3" key="1">
    <citation type="submission" date="2018-10" db="EMBL/GenBank/DDBJ databases">
        <title>Genome assembly for a Yunnan-Guizhou Plateau 3E fish, Anabarilius grahami (Regan), and its evolutionary and genetic applications.</title>
        <authorList>
            <person name="Jiang W."/>
        </authorList>
    </citation>
    <scope>NUCLEOTIDE SEQUENCE [LARGE SCALE GENOMIC DNA]</scope>
    <source>
        <strain evidence="2">AG-KIZ</strain>
        <tissue evidence="2">Muscle</tissue>
    </source>
</reference>
<protein>
    <submittedName>
        <fullName evidence="2">Protransforming growth factor alpha</fullName>
    </submittedName>
</protein>
<keyword evidence="1" id="KW-0472">Membrane</keyword>
<organism evidence="2 3">
    <name type="scientific">Anabarilius grahami</name>
    <name type="common">Kanglang fish</name>
    <name type="synonym">Barilius grahami</name>
    <dbReference type="NCBI Taxonomy" id="495550"/>
    <lineage>
        <taxon>Eukaryota</taxon>
        <taxon>Metazoa</taxon>
        <taxon>Chordata</taxon>
        <taxon>Craniata</taxon>
        <taxon>Vertebrata</taxon>
        <taxon>Euteleostomi</taxon>
        <taxon>Actinopterygii</taxon>
        <taxon>Neopterygii</taxon>
        <taxon>Teleostei</taxon>
        <taxon>Ostariophysi</taxon>
        <taxon>Cypriniformes</taxon>
        <taxon>Xenocyprididae</taxon>
        <taxon>Xenocypridinae</taxon>
        <taxon>Xenocypridinae incertae sedis</taxon>
        <taxon>Anabarilius</taxon>
    </lineage>
</organism>
<dbReference type="AlphaFoldDB" id="A0A3N0YXZ3"/>
<keyword evidence="1" id="KW-0812">Transmembrane</keyword>
<feature type="transmembrane region" description="Helical" evidence="1">
    <location>
        <begin position="58"/>
        <end position="79"/>
    </location>
</feature>
<accession>A0A3N0YXZ3</accession>
<feature type="transmembrane region" description="Helical" evidence="1">
    <location>
        <begin position="6"/>
        <end position="26"/>
    </location>
</feature>